<keyword evidence="2" id="KW-1185">Reference proteome</keyword>
<proteinExistence type="predicted"/>
<dbReference type="VEuPathDB" id="VectorBase:GPPI044904"/>
<dbReference type="Proteomes" id="UP000092460">
    <property type="component" value="Unassembled WGS sequence"/>
</dbReference>
<organism evidence="1 2">
    <name type="scientific">Glossina palpalis gambiensis</name>
    <dbReference type="NCBI Taxonomy" id="67801"/>
    <lineage>
        <taxon>Eukaryota</taxon>
        <taxon>Metazoa</taxon>
        <taxon>Ecdysozoa</taxon>
        <taxon>Arthropoda</taxon>
        <taxon>Hexapoda</taxon>
        <taxon>Insecta</taxon>
        <taxon>Pterygota</taxon>
        <taxon>Neoptera</taxon>
        <taxon>Endopterygota</taxon>
        <taxon>Diptera</taxon>
        <taxon>Brachycera</taxon>
        <taxon>Muscomorpha</taxon>
        <taxon>Hippoboscoidea</taxon>
        <taxon>Glossinidae</taxon>
        <taxon>Glossina</taxon>
    </lineage>
</organism>
<dbReference type="EMBL" id="JXJN01023023">
    <property type="status" value="NOT_ANNOTATED_CDS"/>
    <property type="molecule type" value="Genomic_DNA"/>
</dbReference>
<name>A0A1B0BZ86_9MUSC</name>
<protein>
    <submittedName>
        <fullName evidence="1">Uncharacterized protein</fullName>
    </submittedName>
</protein>
<reference evidence="2" key="1">
    <citation type="submission" date="2015-01" db="EMBL/GenBank/DDBJ databases">
        <authorList>
            <person name="Aksoy S."/>
            <person name="Warren W."/>
            <person name="Wilson R.K."/>
        </authorList>
    </citation>
    <scope>NUCLEOTIDE SEQUENCE [LARGE SCALE GENOMIC DNA]</scope>
    <source>
        <strain evidence="2">IAEA</strain>
    </source>
</reference>
<evidence type="ECO:0000313" key="1">
    <source>
        <dbReference type="EnsemblMetazoa" id="GPPI044904-PA"/>
    </source>
</evidence>
<evidence type="ECO:0000313" key="2">
    <source>
        <dbReference type="Proteomes" id="UP000092460"/>
    </source>
</evidence>
<sequence>MLILMRIMYYLPAMLKDQQKQFEELADKYDIKLDNKDIGDIKTDSCEDLLETLKMDEKESDELSKFDKEKYHDFVNYMMLEKACWSTISGNCNLAVIGFLIVPPHIKAATRIFYLDAVPIPISEMWFVRTIQY</sequence>
<reference evidence="1" key="2">
    <citation type="submission" date="2020-05" db="UniProtKB">
        <authorList>
            <consortium name="EnsemblMetazoa"/>
        </authorList>
    </citation>
    <scope>IDENTIFICATION</scope>
    <source>
        <strain evidence="1">IAEA</strain>
    </source>
</reference>
<accession>A0A1B0BZ86</accession>
<dbReference type="AlphaFoldDB" id="A0A1B0BZ86"/>
<dbReference type="EnsemblMetazoa" id="GPPI044904-RA">
    <property type="protein sequence ID" value="GPPI044904-PA"/>
    <property type="gene ID" value="GPPI044904"/>
</dbReference>